<feature type="transmembrane region" description="Helical" evidence="1">
    <location>
        <begin position="61"/>
        <end position="82"/>
    </location>
</feature>
<evidence type="ECO:0000313" key="2">
    <source>
        <dbReference type="EMBL" id="BBY27885.1"/>
    </source>
</evidence>
<dbReference type="EMBL" id="AP022588">
    <property type="protein sequence ID" value="BBY27885.1"/>
    <property type="molecule type" value="Genomic_DNA"/>
</dbReference>
<keyword evidence="3" id="KW-1185">Reference proteome</keyword>
<dbReference type="RefSeq" id="WP_163796713.1">
    <property type="nucleotide sequence ID" value="NZ_AP022588.1"/>
</dbReference>
<evidence type="ECO:0000313" key="3">
    <source>
        <dbReference type="Proteomes" id="UP000467193"/>
    </source>
</evidence>
<keyword evidence="1" id="KW-0472">Membrane</keyword>
<reference evidence="2 3" key="1">
    <citation type="journal article" date="2019" name="Emerg. Microbes Infect.">
        <title>Comprehensive subspecies identification of 175 nontuberculous mycobacteria species based on 7547 genomic profiles.</title>
        <authorList>
            <person name="Matsumoto Y."/>
            <person name="Kinjo T."/>
            <person name="Motooka D."/>
            <person name="Nabeya D."/>
            <person name="Jung N."/>
            <person name="Uechi K."/>
            <person name="Horii T."/>
            <person name="Iida T."/>
            <person name="Fujita J."/>
            <person name="Nakamura S."/>
        </authorList>
    </citation>
    <scope>NUCLEOTIDE SEQUENCE [LARGE SCALE GENOMIC DNA]</scope>
    <source>
        <strain evidence="2 3">JCM 17899</strain>
    </source>
</reference>
<evidence type="ECO:0000256" key="1">
    <source>
        <dbReference type="SAM" id="Phobius"/>
    </source>
</evidence>
<feature type="transmembrane region" description="Helical" evidence="1">
    <location>
        <begin position="122"/>
        <end position="146"/>
    </location>
</feature>
<evidence type="ECO:0008006" key="4">
    <source>
        <dbReference type="Google" id="ProtNLM"/>
    </source>
</evidence>
<sequence>MAEHVTGEPTQNWAPLFDTGSVEAQTLTAPPPQPHDASSGEIPIFVPPEVVPGSYLYLKRWTFVLVVAGVWLLGAAAGGALYEWWFASLDKTAPVFVVLVYTVACAVAALLAGMIRERPLNAALALALMSAPLASVATAAVLYGSYVFGWFGR</sequence>
<organism evidence="2 3">
    <name type="scientific">Mycolicibacterium sediminis</name>
    <dbReference type="NCBI Taxonomy" id="1286180"/>
    <lineage>
        <taxon>Bacteria</taxon>
        <taxon>Bacillati</taxon>
        <taxon>Actinomycetota</taxon>
        <taxon>Actinomycetes</taxon>
        <taxon>Mycobacteriales</taxon>
        <taxon>Mycobacteriaceae</taxon>
        <taxon>Mycolicibacterium</taxon>
    </lineage>
</organism>
<proteinExistence type="predicted"/>
<dbReference type="KEGG" id="msei:MSEDJ_19810"/>
<dbReference type="Proteomes" id="UP000467193">
    <property type="component" value="Chromosome"/>
</dbReference>
<protein>
    <recommendedName>
        <fullName evidence="4">Transmembrane protein</fullName>
    </recommendedName>
</protein>
<dbReference type="AlphaFoldDB" id="A0A7I7QNN0"/>
<keyword evidence="1" id="KW-1133">Transmembrane helix</keyword>
<keyword evidence="1" id="KW-0812">Transmembrane</keyword>
<accession>A0A7I7QNN0</accession>
<name>A0A7I7QNN0_9MYCO</name>
<gene>
    <name evidence="2" type="ORF">MSEDJ_19810</name>
</gene>
<feature type="transmembrane region" description="Helical" evidence="1">
    <location>
        <begin position="94"/>
        <end position="115"/>
    </location>
</feature>